<dbReference type="Pfam" id="PF02285">
    <property type="entry name" value="COX8"/>
    <property type="match status" value="1"/>
</dbReference>
<evidence type="ECO:0000256" key="3">
    <source>
        <dbReference type="ARBA" id="ARBA00010117"/>
    </source>
</evidence>
<protein>
    <submittedName>
        <fullName evidence="10">COX8A oxidase</fullName>
    </submittedName>
</protein>
<keyword evidence="6" id="KW-0809">Transit peptide</keyword>
<dbReference type="OrthoDB" id="8931496at2759"/>
<evidence type="ECO:0000313" key="11">
    <source>
        <dbReference type="Proteomes" id="UP000522270"/>
    </source>
</evidence>
<dbReference type="FunFam" id="4.10.81.10:FF:000001">
    <property type="entry name" value="Cytochrome c oxidase subunit 8B, mitochondrial"/>
    <property type="match status" value="1"/>
</dbReference>
<dbReference type="GO" id="GO:0005743">
    <property type="term" value="C:mitochondrial inner membrane"/>
    <property type="evidence" value="ECO:0007669"/>
    <property type="project" value="UniProtKB-SubCell"/>
</dbReference>
<evidence type="ECO:0000256" key="9">
    <source>
        <dbReference type="ARBA" id="ARBA00023136"/>
    </source>
</evidence>
<feature type="non-terminal residue" evidence="10">
    <location>
        <position position="68"/>
    </location>
</feature>
<keyword evidence="9" id="KW-0472">Membrane</keyword>
<evidence type="ECO:0000256" key="6">
    <source>
        <dbReference type="ARBA" id="ARBA00022946"/>
    </source>
</evidence>
<dbReference type="Gene3D" id="4.10.81.10">
    <property type="entry name" value="Cytochrome c oxidase, subunit 8"/>
    <property type="match status" value="1"/>
</dbReference>
<dbReference type="GO" id="GO:0045277">
    <property type="term" value="C:respiratory chain complex IV"/>
    <property type="evidence" value="ECO:0007669"/>
    <property type="project" value="InterPro"/>
</dbReference>
<name>A0A7K5Z7U9_9AVES</name>
<dbReference type="InterPro" id="IPR036548">
    <property type="entry name" value="Cyt_c_oxidase_su8_sf"/>
</dbReference>
<gene>
    <name evidence="10" type="primary">Cox8a</name>
    <name evidence="10" type="ORF">PTEBUR_R14360</name>
</gene>
<evidence type="ECO:0000313" key="10">
    <source>
        <dbReference type="EMBL" id="NWU73778.1"/>
    </source>
</evidence>
<evidence type="ECO:0000256" key="1">
    <source>
        <dbReference type="ARBA" id="ARBA00004434"/>
    </source>
</evidence>
<dbReference type="AlphaFoldDB" id="A0A7K5Z7U9"/>
<dbReference type="SUPFAM" id="SSF81431">
    <property type="entry name" value="Mitochondrial cytochrome c oxidase subunit VIIIb (aka IX)"/>
    <property type="match status" value="1"/>
</dbReference>
<evidence type="ECO:0000256" key="2">
    <source>
        <dbReference type="ARBA" id="ARBA00004673"/>
    </source>
</evidence>
<sequence length="68" mass="6999">MPLAARLARSLLRPAARAGPTPRGLISGPPQEPLGPGESVVGLVAMAVTCLGPAAWVLSHLEDYKKGE</sequence>
<evidence type="ECO:0000256" key="5">
    <source>
        <dbReference type="ARBA" id="ARBA00022792"/>
    </source>
</evidence>
<dbReference type="PANTHER" id="PTHR16717">
    <property type="entry name" value="CYTOCHROME C OXIDASE POLYPEPTIDE VIII"/>
    <property type="match status" value="1"/>
</dbReference>
<dbReference type="UniPathway" id="UPA00705"/>
<comment type="subcellular location">
    <subcellularLocation>
        <location evidence="1">Mitochondrion inner membrane</location>
        <topology evidence="1">Single-pass membrane protein</topology>
    </subcellularLocation>
</comment>
<comment type="caution">
    <text evidence="10">The sequence shown here is derived from an EMBL/GenBank/DDBJ whole genome shotgun (WGS) entry which is preliminary data.</text>
</comment>
<keyword evidence="11" id="KW-1185">Reference proteome</keyword>
<feature type="non-terminal residue" evidence="10">
    <location>
        <position position="1"/>
    </location>
</feature>
<comment type="similarity">
    <text evidence="3">Belongs to the cytochrome c oxidase VIII family.</text>
</comment>
<comment type="pathway">
    <text evidence="2">Energy metabolism; oxidative phosphorylation.</text>
</comment>
<dbReference type="InterPro" id="IPR003205">
    <property type="entry name" value="Cyt_c_oxidase_su8"/>
</dbReference>
<evidence type="ECO:0000256" key="7">
    <source>
        <dbReference type="ARBA" id="ARBA00022989"/>
    </source>
</evidence>
<dbReference type="GO" id="GO:0006123">
    <property type="term" value="P:mitochondrial electron transport, cytochrome c to oxygen"/>
    <property type="evidence" value="ECO:0007669"/>
    <property type="project" value="InterPro"/>
</dbReference>
<evidence type="ECO:0000256" key="4">
    <source>
        <dbReference type="ARBA" id="ARBA00022692"/>
    </source>
</evidence>
<dbReference type="EMBL" id="VYZE01004326">
    <property type="protein sequence ID" value="NWU73778.1"/>
    <property type="molecule type" value="Genomic_DNA"/>
</dbReference>
<accession>A0A7K5Z7U9</accession>
<proteinExistence type="inferred from homology"/>
<keyword evidence="5" id="KW-0999">Mitochondrion inner membrane</keyword>
<keyword evidence="4" id="KW-0812">Transmembrane</keyword>
<evidence type="ECO:0000256" key="8">
    <source>
        <dbReference type="ARBA" id="ARBA00023128"/>
    </source>
</evidence>
<keyword evidence="7" id="KW-1133">Transmembrane helix</keyword>
<reference evidence="10 11" key="1">
    <citation type="submission" date="2019-09" db="EMBL/GenBank/DDBJ databases">
        <title>Bird 10,000 Genomes (B10K) Project - Family phase.</title>
        <authorList>
            <person name="Zhang G."/>
        </authorList>
    </citation>
    <scope>NUCLEOTIDE SEQUENCE [LARGE SCALE GENOMIC DNA]</scope>
    <source>
        <strain evidence="10">B10K-DU-027-49</strain>
        <tissue evidence="10">Muscle</tissue>
    </source>
</reference>
<dbReference type="Proteomes" id="UP000522270">
    <property type="component" value="Unassembled WGS sequence"/>
</dbReference>
<organism evidence="10 11">
    <name type="scientific">Pterocles burchelli</name>
    <dbReference type="NCBI Taxonomy" id="2585816"/>
    <lineage>
        <taxon>Eukaryota</taxon>
        <taxon>Metazoa</taxon>
        <taxon>Chordata</taxon>
        <taxon>Craniata</taxon>
        <taxon>Vertebrata</taxon>
        <taxon>Euteleostomi</taxon>
        <taxon>Archelosauria</taxon>
        <taxon>Archosauria</taxon>
        <taxon>Dinosauria</taxon>
        <taxon>Saurischia</taxon>
        <taxon>Theropoda</taxon>
        <taxon>Coelurosauria</taxon>
        <taxon>Aves</taxon>
        <taxon>Neognathae</taxon>
        <taxon>Neoaves</taxon>
        <taxon>Columbimorphae</taxon>
        <taxon>Pterocliformes</taxon>
        <taxon>Pteroclidae</taxon>
        <taxon>Pterocles</taxon>
    </lineage>
</organism>
<dbReference type="PANTHER" id="PTHR16717:SF5">
    <property type="entry name" value="CYTOCHROME C OXIDASE SUBUNIT 8, ISOFORM A"/>
    <property type="match status" value="1"/>
</dbReference>
<dbReference type="CDD" id="cd00930">
    <property type="entry name" value="Cyt_c_Oxidase_VIII"/>
    <property type="match status" value="1"/>
</dbReference>
<keyword evidence="8" id="KW-0496">Mitochondrion</keyword>